<name>A0A5C6VNL1_9FLAO</name>
<gene>
    <name evidence="2" type="ORF">FRX97_00605</name>
</gene>
<dbReference type="AlphaFoldDB" id="A0A5C6VNL1"/>
<feature type="chain" id="PRO_5022743210" description="DUF481 domain-containing protein" evidence="1">
    <location>
        <begin position="19"/>
        <end position="277"/>
    </location>
</feature>
<feature type="signal peptide" evidence="1">
    <location>
        <begin position="1"/>
        <end position="18"/>
    </location>
</feature>
<organism evidence="2 3">
    <name type="scientific">Luteibaculum oceani</name>
    <dbReference type="NCBI Taxonomy" id="1294296"/>
    <lineage>
        <taxon>Bacteria</taxon>
        <taxon>Pseudomonadati</taxon>
        <taxon>Bacteroidota</taxon>
        <taxon>Flavobacteriia</taxon>
        <taxon>Flavobacteriales</taxon>
        <taxon>Luteibaculaceae</taxon>
        <taxon>Luteibaculum</taxon>
    </lineage>
</organism>
<dbReference type="RefSeq" id="WP_147012314.1">
    <property type="nucleotide sequence ID" value="NZ_VORB01000001.1"/>
</dbReference>
<protein>
    <recommendedName>
        <fullName evidence="4">DUF481 domain-containing protein</fullName>
    </recommendedName>
</protein>
<evidence type="ECO:0008006" key="4">
    <source>
        <dbReference type="Google" id="ProtNLM"/>
    </source>
</evidence>
<proteinExistence type="predicted"/>
<dbReference type="EMBL" id="VORB01000001">
    <property type="protein sequence ID" value="TXC85155.1"/>
    <property type="molecule type" value="Genomic_DNA"/>
</dbReference>
<evidence type="ECO:0000256" key="1">
    <source>
        <dbReference type="SAM" id="SignalP"/>
    </source>
</evidence>
<evidence type="ECO:0000313" key="3">
    <source>
        <dbReference type="Proteomes" id="UP000321168"/>
    </source>
</evidence>
<accession>A0A5C6VNL1</accession>
<sequence length="277" mass="31707">MKFILTLPLLLGSLFGLAQQINNRPGTLINYDLERRVFNGNGRGADQTPFSKYYKHYDKLEKYEDPDFVSKGQSIEEYFSAISIFQKIHQEKYSVIYLGMGLQRKRFSYSTQEIYTKMEAEYDDGGNLQHLQLKTNSFYADFSAESTYLTLAASFQSRILGLFQNKLQTYLFANFTFGMELSHSNNLTEFVSDYETEYDRSSGSQSSSLSNSDAVQENLEFNRNNMVIPEIGINVLYPIFQKYYVGISASVKMIDYVNNGVYTDQSPFVSGGLTFGF</sequence>
<keyword evidence="3" id="KW-1185">Reference proteome</keyword>
<comment type="caution">
    <text evidence="2">The sequence shown here is derived from an EMBL/GenBank/DDBJ whole genome shotgun (WGS) entry which is preliminary data.</text>
</comment>
<evidence type="ECO:0000313" key="2">
    <source>
        <dbReference type="EMBL" id="TXC85155.1"/>
    </source>
</evidence>
<keyword evidence="1" id="KW-0732">Signal</keyword>
<dbReference type="Proteomes" id="UP000321168">
    <property type="component" value="Unassembled WGS sequence"/>
</dbReference>
<reference evidence="2 3" key="1">
    <citation type="submission" date="2019-08" db="EMBL/GenBank/DDBJ databases">
        <title>Genome of Luteibaculum oceani JCM 18817.</title>
        <authorList>
            <person name="Bowman J.P."/>
        </authorList>
    </citation>
    <scope>NUCLEOTIDE SEQUENCE [LARGE SCALE GENOMIC DNA]</scope>
    <source>
        <strain evidence="2 3">JCM 18817</strain>
    </source>
</reference>